<dbReference type="EMBL" id="CP010784">
    <property type="protein sequence ID" value="ATF06336.1"/>
    <property type="molecule type" value="Genomic_DNA"/>
</dbReference>
<gene>
    <name evidence="1" type="ORF">PhaeoP63_02270</name>
</gene>
<organism evidence="1 2">
    <name type="scientific">Phaeobacter gallaeciensis</name>
    <dbReference type="NCBI Taxonomy" id="60890"/>
    <lineage>
        <taxon>Bacteria</taxon>
        <taxon>Pseudomonadati</taxon>
        <taxon>Pseudomonadota</taxon>
        <taxon>Alphaproteobacteria</taxon>
        <taxon>Rhodobacterales</taxon>
        <taxon>Roseobacteraceae</taxon>
        <taxon>Phaeobacter</taxon>
    </lineage>
</organism>
<evidence type="ECO:0000313" key="1">
    <source>
        <dbReference type="EMBL" id="ATF06336.1"/>
    </source>
</evidence>
<name>A0AAD0EDH0_9RHOB</name>
<dbReference type="Proteomes" id="UP000217545">
    <property type="component" value="Chromosome"/>
</dbReference>
<proteinExistence type="predicted"/>
<dbReference type="AlphaFoldDB" id="A0AAD0EDH0"/>
<accession>A0AAD0EDH0</accession>
<reference evidence="1 2" key="1">
    <citation type="journal article" date="2017" name="Front. Microbiol.">
        <title>Phaeobacter piscinae sp. nov., a species of the Roseobacter group and potential aquaculture probiont.</title>
        <authorList>
            <person name="Sonnenschein E.C."/>
            <person name="Phippen C.B.W."/>
            <person name="Nielsen K.F."/>
            <person name="Mateiu R.V."/>
            <person name="Melchiorsen J."/>
            <person name="Gram L."/>
            <person name="Overmann J."/>
            <person name="Freese H.M."/>
        </authorList>
    </citation>
    <scope>NUCLEOTIDE SEQUENCE [LARGE SCALE GENOMIC DNA]</scope>
    <source>
        <strain evidence="1 2">P63</strain>
    </source>
</reference>
<evidence type="ECO:0000313" key="2">
    <source>
        <dbReference type="Proteomes" id="UP000217545"/>
    </source>
</evidence>
<sequence length="80" mass="8906">MGHVKSQILILQGGLGGGELHGFTKLLHLLANLGARPFARLHAAPKPRHKAWIIQCFSTQTRRGDPSFAQELFNFGFELR</sequence>
<protein>
    <submittedName>
        <fullName evidence="1">Uncharacterized protein</fullName>
    </submittedName>
</protein>